<reference evidence="2" key="1">
    <citation type="submission" date="2022-10" db="EMBL/GenBank/DDBJ databases">
        <title>Roseovarius pelagicus sp. nov., isolated from Arctic seawater.</title>
        <authorList>
            <person name="Hong Y.W."/>
            <person name="Hwang C.Y."/>
        </authorList>
    </citation>
    <scope>NUCLEOTIDE SEQUENCE</scope>
    <source>
        <strain evidence="2">HL-MP18</strain>
    </source>
</reference>
<evidence type="ECO:0000313" key="2">
    <source>
        <dbReference type="EMBL" id="UXX83699.1"/>
    </source>
</evidence>
<protein>
    <recommendedName>
        <fullName evidence="4">DUF1127 domain-containing protein</fullName>
    </recommendedName>
</protein>
<dbReference type="EMBL" id="CP106738">
    <property type="protein sequence ID" value="UXX83699.1"/>
    <property type="molecule type" value="Genomic_DNA"/>
</dbReference>
<evidence type="ECO:0000256" key="1">
    <source>
        <dbReference type="SAM" id="Phobius"/>
    </source>
</evidence>
<gene>
    <name evidence="2" type="ORF">N7U68_03235</name>
</gene>
<keyword evidence="3" id="KW-1185">Reference proteome</keyword>
<proteinExistence type="predicted"/>
<name>A0ABY6DC15_9RHOB</name>
<keyword evidence="1" id="KW-0472">Membrane</keyword>
<evidence type="ECO:0000313" key="3">
    <source>
        <dbReference type="Proteomes" id="UP001064087"/>
    </source>
</evidence>
<dbReference type="RefSeq" id="WP_241188164.1">
    <property type="nucleotide sequence ID" value="NZ_CP106738.1"/>
</dbReference>
<feature type="transmembrane region" description="Helical" evidence="1">
    <location>
        <begin position="20"/>
        <end position="40"/>
    </location>
</feature>
<organism evidence="2 3">
    <name type="scientific">Roseovarius pelagicus</name>
    <dbReference type="NCBI Taxonomy" id="2980108"/>
    <lineage>
        <taxon>Bacteria</taxon>
        <taxon>Pseudomonadati</taxon>
        <taxon>Pseudomonadota</taxon>
        <taxon>Alphaproteobacteria</taxon>
        <taxon>Rhodobacterales</taxon>
        <taxon>Roseobacteraceae</taxon>
        <taxon>Roseovarius</taxon>
    </lineage>
</organism>
<keyword evidence="1" id="KW-0812">Transmembrane</keyword>
<evidence type="ECO:0008006" key="4">
    <source>
        <dbReference type="Google" id="ProtNLM"/>
    </source>
</evidence>
<keyword evidence="1" id="KW-1133">Transmembrane helix</keyword>
<dbReference type="Proteomes" id="UP001064087">
    <property type="component" value="Chromosome"/>
</dbReference>
<accession>A0ABY6DC15</accession>
<sequence>MLTLTQTDRMALTQLNARTALPLAAVAAVRVAYLITLWSFRSRTRKTLNALPYSALEDIGLTPRQAASESRKWFWRS</sequence>